<dbReference type="GO" id="GO:0042802">
    <property type="term" value="F:identical protein binding"/>
    <property type="evidence" value="ECO:0007669"/>
    <property type="project" value="TreeGrafter"/>
</dbReference>
<dbReference type="PANTHER" id="PTHR11550:SF0">
    <property type="entry name" value="CTP SYNTHASE-RELATED"/>
    <property type="match status" value="1"/>
</dbReference>
<dbReference type="InterPro" id="IPR017926">
    <property type="entry name" value="GATASE"/>
</dbReference>
<dbReference type="AlphaFoldDB" id="A0A8C6P3D6"/>
<evidence type="ECO:0000256" key="10">
    <source>
        <dbReference type="SAM" id="MobiDB-lite"/>
    </source>
</evidence>
<dbReference type="InterPro" id="IPR029062">
    <property type="entry name" value="Class_I_gatase-like"/>
</dbReference>
<dbReference type="SUPFAM" id="SSF52317">
    <property type="entry name" value="Class I glutamine amidotransferase-like"/>
    <property type="match status" value="1"/>
</dbReference>
<evidence type="ECO:0000256" key="1">
    <source>
        <dbReference type="ARBA" id="ARBA00005171"/>
    </source>
</evidence>
<dbReference type="CDD" id="cd01746">
    <property type="entry name" value="GATase1_CTP_Synthase"/>
    <property type="match status" value="1"/>
</dbReference>
<keyword evidence="6 9" id="KW-0315">Glutamine amidotransferase</keyword>
<dbReference type="Ensembl" id="ENSNFUT00015039437.1">
    <property type="protein sequence ID" value="ENSNFUP00015037773.1"/>
    <property type="gene ID" value="ENSNFUG00015018254.1"/>
</dbReference>
<accession>A0A8C6P3D6</accession>
<keyword evidence="4 9" id="KW-0547">Nucleotide-binding</keyword>
<reference evidence="13" key="1">
    <citation type="submission" date="2014-08" db="EMBL/GenBank/DDBJ databases">
        <authorList>
            <person name="Senf B."/>
            <person name="Petzold A."/>
            <person name="Downie B.R."/>
            <person name="Koch P."/>
            <person name="Platzer M."/>
        </authorList>
    </citation>
    <scope>NUCLEOTIDE SEQUENCE [LARGE SCALE GENOMIC DNA]</scope>
    <source>
        <strain evidence="13">GRZ</strain>
    </source>
</reference>
<organism evidence="13 14">
    <name type="scientific">Nothobranchius furzeri</name>
    <name type="common">Turquoise killifish</name>
    <dbReference type="NCBI Taxonomy" id="105023"/>
    <lineage>
        <taxon>Eukaryota</taxon>
        <taxon>Metazoa</taxon>
        <taxon>Chordata</taxon>
        <taxon>Craniata</taxon>
        <taxon>Vertebrata</taxon>
        <taxon>Euteleostomi</taxon>
        <taxon>Actinopterygii</taxon>
        <taxon>Neopterygii</taxon>
        <taxon>Teleostei</taxon>
        <taxon>Neoteleostei</taxon>
        <taxon>Acanthomorphata</taxon>
        <taxon>Ovalentaria</taxon>
        <taxon>Atherinomorphae</taxon>
        <taxon>Cyprinodontiformes</taxon>
        <taxon>Nothobranchiidae</taxon>
        <taxon>Nothobranchius</taxon>
    </lineage>
</organism>
<dbReference type="InterPro" id="IPR027417">
    <property type="entry name" value="P-loop_NTPase"/>
</dbReference>
<comment type="pathway">
    <text evidence="1 9">Pyrimidine metabolism; CTP biosynthesis via de novo pathway; CTP from UDP: step 2/2.</text>
</comment>
<dbReference type="InterPro" id="IPR004468">
    <property type="entry name" value="CTP_synthase"/>
</dbReference>
<reference evidence="13" key="3">
    <citation type="submission" date="2025-09" db="UniProtKB">
        <authorList>
            <consortium name="Ensembl"/>
        </authorList>
    </citation>
    <scope>IDENTIFICATION</scope>
</reference>
<dbReference type="GO" id="GO:0003883">
    <property type="term" value="F:CTP synthase activity"/>
    <property type="evidence" value="ECO:0007669"/>
    <property type="project" value="UniProtKB-UniRule"/>
</dbReference>
<feature type="compositionally biased region" description="Basic and acidic residues" evidence="10">
    <location>
        <begin position="348"/>
        <end position="360"/>
    </location>
</feature>
<dbReference type="GO" id="GO:0030903">
    <property type="term" value="P:notochord development"/>
    <property type="evidence" value="ECO:0007669"/>
    <property type="project" value="Ensembl"/>
</dbReference>
<dbReference type="Gene3D" id="3.40.50.300">
    <property type="entry name" value="P-loop containing nucleotide triphosphate hydrolases"/>
    <property type="match status" value="2"/>
</dbReference>
<dbReference type="Pfam" id="PF00117">
    <property type="entry name" value="GATase"/>
    <property type="match status" value="2"/>
</dbReference>
<dbReference type="GO" id="GO:0019856">
    <property type="term" value="P:pyrimidine nucleobase biosynthetic process"/>
    <property type="evidence" value="ECO:0007669"/>
    <property type="project" value="TreeGrafter"/>
</dbReference>
<evidence type="ECO:0000256" key="4">
    <source>
        <dbReference type="ARBA" id="ARBA00022741"/>
    </source>
</evidence>
<dbReference type="InterPro" id="IPR017456">
    <property type="entry name" value="CTP_synthase_N"/>
</dbReference>
<feature type="domain" description="Glutamine amidotransferase" evidence="11">
    <location>
        <begin position="254"/>
        <end position="339"/>
    </location>
</feature>
<gene>
    <name evidence="13" type="primary">CTPS1</name>
    <name evidence="13" type="synonym">ctps1a</name>
</gene>
<evidence type="ECO:0000256" key="7">
    <source>
        <dbReference type="ARBA" id="ARBA00022975"/>
    </source>
</evidence>
<feature type="domain" description="Glutamine amidotransferase" evidence="11">
    <location>
        <begin position="361"/>
        <end position="461"/>
    </location>
</feature>
<protein>
    <recommendedName>
        <fullName evidence="9">CTP synthase</fullName>
        <ecNumber evidence="9">6.3.4.2</ecNumber>
    </recommendedName>
    <alternativeName>
        <fullName evidence="9">UTP--ammonia ligase</fullName>
    </alternativeName>
</protein>
<dbReference type="UniPathway" id="UPA00159">
    <property type="reaction ID" value="UER00277"/>
</dbReference>
<dbReference type="PANTHER" id="PTHR11550">
    <property type="entry name" value="CTP SYNTHASE"/>
    <property type="match status" value="1"/>
</dbReference>
<evidence type="ECO:0000256" key="9">
    <source>
        <dbReference type="RuleBase" id="RU810713"/>
    </source>
</evidence>
<comment type="function">
    <text evidence="9">Catalyzes the ATP-dependent amination of UTP to CTP with either L-glutamine or ammonia as the source of nitrogen.</text>
</comment>
<name>A0A8C6P3D6_NOTFU</name>
<evidence type="ECO:0000313" key="14">
    <source>
        <dbReference type="Proteomes" id="UP000694548"/>
    </source>
</evidence>
<feature type="domain" description="CTP synthase N-terminal" evidence="12">
    <location>
        <begin position="56"/>
        <end position="215"/>
    </location>
</feature>
<dbReference type="Gene3D" id="3.40.50.880">
    <property type="match status" value="2"/>
</dbReference>
<dbReference type="SUPFAM" id="SSF52540">
    <property type="entry name" value="P-loop containing nucleoside triphosphate hydrolases"/>
    <property type="match status" value="1"/>
</dbReference>
<feature type="domain" description="CTP synthase N-terminal" evidence="12">
    <location>
        <begin position="2"/>
        <end position="55"/>
    </location>
</feature>
<evidence type="ECO:0000256" key="3">
    <source>
        <dbReference type="ARBA" id="ARBA00022598"/>
    </source>
</evidence>
<evidence type="ECO:0000256" key="5">
    <source>
        <dbReference type="ARBA" id="ARBA00022840"/>
    </source>
</evidence>
<dbReference type="GO" id="GO:0097268">
    <property type="term" value="C:cytoophidium"/>
    <property type="evidence" value="ECO:0007669"/>
    <property type="project" value="TreeGrafter"/>
</dbReference>
<evidence type="ECO:0000256" key="2">
    <source>
        <dbReference type="ARBA" id="ARBA00007533"/>
    </source>
</evidence>
<keyword evidence="7 9" id="KW-0665">Pyrimidine biosynthesis</keyword>
<reference evidence="13" key="2">
    <citation type="submission" date="2025-08" db="UniProtKB">
        <authorList>
            <consortium name="Ensembl"/>
        </authorList>
    </citation>
    <scope>IDENTIFICATION</scope>
</reference>
<evidence type="ECO:0000259" key="11">
    <source>
        <dbReference type="Pfam" id="PF00117"/>
    </source>
</evidence>
<keyword evidence="5 9" id="KW-0067">ATP-binding</keyword>
<feature type="region of interest" description="Disordered" evidence="10">
    <location>
        <begin position="345"/>
        <end position="370"/>
    </location>
</feature>
<evidence type="ECO:0000256" key="8">
    <source>
        <dbReference type="ARBA" id="ARBA00047781"/>
    </source>
</evidence>
<dbReference type="PROSITE" id="PS51273">
    <property type="entry name" value="GATASE_TYPE_1"/>
    <property type="match status" value="1"/>
</dbReference>
<dbReference type="GeneTree" id="ENSGT00910000144179"/>
<comment type="catalytic activity">
    <reaction evidence="8 9">
        <text>UTP + L-glutamine + ATP + H2O = CTP + L-glutamate + ADP + phosphate + 2 H(+)</text>
        <dbReference type="Rhea" id="RHEA:26426"/>
        <dbReference type="ChEBI" id="CHEBI:15377"/>
        <dbReference type="ChEBI" id="CHEBI:15378"/>
        <dbReference type="ChEBI" id="CHEBI:29985"/>
        <dbReference type="ChEBI" id="CHEBI:30616"/>
        <dbReference type="ChEBI" id="CHEBI:37563"/>
        <dbReference type="ChEBI" id="CHEBI:43474"/>
        <dbReference type="ChEBI" id="CHEBI:46398"/>
        <dbReference type="ChEBI" id="CHEBI:58359"/>
        <dbReference type="ChEBI" id="CHEBI:456216"/>
        <dbReference type="EC" id="6.3.4.2"/>
    </reaction>
</comment>
<dbReference type="GO" id="GO:0005524">
    <property type="term" value="F:ATP binding"/>
    <property type="evidence" value="ECO:0007669"/>
    <property type="project" value="UniProtKB-KW"/>
</dbReference>
<dbReference type="GO" id="GO:0044210">
    <property type="term" value="P:'de novo' CTP biosynthetic process"/>
    <property type="evidence" value="ECO:0007669"/>
    <property type="project" value="UniProtKB-UniRule"/>
</dbReference>
<dbReference type="GO" id="GO:0005737">
    <property type="term" value="C:cytoplasm"/>
    <property type="evidence" value="ECO:0007669"/>
    <property type="project" value="TreeGrafter"/>
</dbReference>
<dbReference type="EC" id="6.3.4.2" evidence="9"/>
<evidence type="ECO:0000313" key="13">
    <source>
        <dbReference type="Ensembl" id="ENSNFUP00015037773.1"/>
    </source>
</evidence>
<dbReference type="Pfam" id="PF06418">
    <property type="entry name" value="CTP_synth_N"/>
    <property type="match status" value="2"/>
</dbReference>
<comment type="similarity">
    <text evidence="2 9">Belongs to the CTP synthase family.</text>
</comment>
<evidence type="ECO:0000256" key="6">
    <source>
        <dbReference type="ARBA" id="ARBA00022962"/>
    </source>
</evidence>
<evidence type="ECO:0000259" key="12">
    <source>
        <dbReference type="Pfam" id="PF06418"/>
    </source>
</evidence>
<keyword evidence="3 9" id="KW-0436">Ligase</keyword>
<dbReference type="Proteomes" id="UP000694548">
    <property type="component" value="Chromosome sgr19"/>
</dbReference>
<dbReference type="InterPro" id="IPR033828">
    <property type="entry name" value="GATase1_CTP_Synthase"/>
</dbReference>
<sequence>MKYILVTGGVISGIGKGIIASSVGTILKSCGLRVTAIKIDPYINIDAGTFSPYEHVVPHITDAIQEWVVKQAKVPVDGDETEPQVCVIELGGTVGDIESMPFVEAFRQFQFKVKRENFCNIHVSLIPQPSATGEQKTKPTQNSVRELRGLGLSPDLIMCRCTTALENSVKEKISMFCHVEPQQVICVHDVLSIYRVPLLLEDQGVVGYLSRRLNMPIETKSRQMLTKWKEMSDRSDRLLEQCSIALVGKYTKFSDSYASVIKALEHSALAINHKLEVKYIDSAYLEPSTLQEEPVKYHEAWQKLCSADGVLVPGGFGVRGTEGKIHAINWARKQKKPFLDANSTEFDPESKHPVVIDMPEHNPGQMGGTMRLGKRRTIFKSSNSVLRRLYGDADYVDERHRHRFEVNPELKNHFEEKGFRFVGQDVEGERMEVIELDDHPYFVGVQYHPEFTSRPIKPSPPYLGLLLAAAGKLQSYLQKGCRLSPR</sequence>
<keyword evidence="14" id="KW-1185">Reference proteome</keyword>
<proteinExistence type="inferred from homology"/>
<dbReference type="FunFam" id="3.40.50.300:FF:004756">
    <property type="entry name" value="CTP synthase"/>
    <property type="match status" value="1"/>
</dbReference>